<dbReference type="OrthoDB" id="5241551at2"/>
<dbReference type="SUPFAM" id="SSF56601">
    <property type="entry name" value="beta-lactamase/transpeptidase-like"/>
    <property type="match status" value="1"/>
</dbReference>
<evidence type="ECO:0000313" key="4">
    <source>
        <dbReference type="Proteomes" id="UP000321196"/>
    </source>
</evidence>
<dbReference type="AlphaFoldDB" id="A0A5C8HTA1"/>
<dbReference type="InterPro" id="IPR001967">
    <property type="entry name" value="Peptidase_S11_N"/>
</dbReference>
<keyword evidence="3" id="KW-0121">Carboxypeptidase</keyword>
<dbReference type="RefSeq" id="WP_147825344.1">
    <property type="nucleotide sequence ID" value="NZ_BAAARG010000001.1"/>
</dbReference>
<sequence length="452" mass="48006">MTQLADPDAPEQRSTTEKPVLPWVTAEWLTSRHTQSFPEPDSLDLLPEKPLKRGISRVLVPAAILVGLGASYVAATLFFPLTNLAPNVTKTPVTVTAAAPALPSWPIEGAAGVGVQGMGSISSTFEQESMASITKVITAMVILEALPLNPGEQGPEYYFTQADSNLYWDYLRNNESALDVPVDGTLTEYQLLQGILMGSAGNYTDFLAEQIWSSDEEYAAAAMEWLNRNGITGITVVEPTGINPANSAVPGSLSRLAEVALQHPVFAEIVATPVAEIPGNVEPVTNTNNLLADPGVIGVKTGSLEGFNLLTAKDVVIDGTTVRLTASVINQFDPETRDAETRRLLADLEVALAPINAVPAGTPVGNVATVWGVQAELRTATDSTLLLWNGAGGTTESTLELGEDWNKGGNAGSLTVTGPLNERITDVELASELHGPSAWWRLTHPLELWGLV</sequence>
<keyword evidence="1" id="KW-1133">Transmembrane helix</keyword>
<dbReference type="EMBL" id="VRSW01000001">
    <property type="protein sequence ID" value="TXK06539.1"/>
    <property type="molecule type" value="Genomic_DNA"/>
</dbReference>
<organism evidence="3 4">
    <name type="scientific">Microbacterium mitrae</name>
    <dbReference type="NCBI Taxonomy" id="664640"/>
    <lineage>
        <taxon>Bacteria</taxon>
        <taxon>Bacillati</taxon>
        <taxon>Actinomycetota</taxon>
        <taxon>Actinomycetes</taxon>
        <taxon>Micrococcales</taxon>
        <taxon>Microbacteriaceae</taxon>
        <taxon>Microbacterium</taxon>
    </lineage>
</organism>
<dbReference type="InterPro" id="IPR012338">
    <property type="entry name" value="Beta-lactam/transpept-like"/>
</dbReference>
<feature type="transmembrane region" description="Helical" evidence="1">
    <location>
        <begin position="58"/>
        <end position="81"/>
    </location>
</feature>
<dbReference type="Proteomes" id="UP000321196">
    <property type="component" value="Unassembled WGS sequence"/>
</dbReference>
<dbReference type="GO" id="GO:0006508">
    <property type="term" value="P:proteolysis"/>
    <property type="evidence" value="ECO:0007669"/>
    <property type="project" value="InterPro"/>
</dbReference>
<name>A0A5C8HTA1_9MICO</name>
<proteinExistence type="predicted"/>
<keyword evidence="1" id="KW-0812">Transmembrane</keyword>
<keyword evidence="4" id="KW-1185">Reference proteome</keyword>
<evidence type="ECO:0000259" key="2">
    <source>
        <dbReference type="Pfam" id="PF00768"/>
    </source>
</evidence>
<feature type="domain" description="Peptidase S11 D-alanyl-D-alanine carboxypeptidase A N-terminal" evidence="2">
    <location>
        <begin position="127"/>
        <end position="305"/>
    </location>
</feature>
<dbReference type="GO" id="GO:0009002">
    <property type="term" value="F:serine-type D-Ala-D-Ala carboxypeptidase activity"/>
    <property type="evidence" value="ECO:0007669"/>
    <property type="project" value="InterPro"/>
</dbReference>
<dbReference type="Gene3D" id="3.40.710.10">
    <property type="entry name" value="DD-peptidase/beta-lactamase superfamily"/>
    <property type="match status" value="1"/>
</dbReference>
<keyword evidence="3" id="KW-0378">Hydrolase</keyword>
<evidence type="ECO:0000313" key="3">
    <source>
        <dbReference type="EMBL" id="TXK06539.1"/>
    </source>
</evidence>
<keyword evidence="3" id="KW-0645">Protease</keyword>
<reference evidence="3 4" key="1">
    <citation type="submission" date="2019-08" db="EMBL/GenBank/DDBJ databases">
        <authorList>
            <person name="Dong K."/>
        </authorList>
    </citation>
    <scope>NUCLEOTIDE SEQUENCE [LARGE SCALE GENOMIC DNA]</scope>
    <source>
        <strain evidence="3 4">M4-8</strain>
    </source>
</reference>
<dbReference type="Pfam" id="PF00768">
    <property type="entry name" value="Peptidase_S11"/>
    <property type="match status" value="1"/>
</dbReference>
<gene>
    <name evidence="3" type="ORF">FVP60_06230</name>
</gene>
<keyword evidence="1" id="KW-0472">Membrane</keyword>
<evidence type="ECO:0000256" key="1">
    <source>
        <dbReference type="SAM" id="Phobius"/>
    </source>
</evidence>
<accession>A0A5C8HTA1</accession>
<protein>
    <submittedName>
        <fullName evidence="3">D-alanyl-D-alanine carboxypeptidase</fullName>
    </submittedName>
</protein>
<comment type="caution">
    <text evidence="3">The sequence shown here is derived from an EMBL/GenBank/DDBJ whole genome shotgun (WGS) entry which is preliminary data.</text>
</comment>